<keyword evidence="1 4" id="KW-0812">Transmembrane</keyword>
<keyword evidence="4" id="KW-0472">Membrane</keyword>
<dbReference type="InterPro" id="IPR000160">
    <property type="entry name" value="GGDEF_dom"/>
</dbReference>
<feature type="domain" description="HAMP" evidence="5">
    <location>
        <begin position="252"/>
        <end position="304"/>
    </location>
</feature>
<dbReference type="CDD" id="cd06225">
    <property type="entry name" value="HAMP"/>
    <property type="match status" value="1"/>
</dbReference>
<dbReference type="PANTHER" id="PTHR45138">
    <property type="entry name" value="REGULATORY COMPONENTS OF SENSORY TRANSDUCTION SYSTEM"/>
    <property type="match status" value="1"/>
</dbReference>
<dbReference type="PROSITE" id="PS50887">
    <property type="entry name" value="GGDEF"/>
    <property type="match status" value="1"/>
</dbReference>
<dbReference type="SMART" id="SM00267">
    <property type="entry name" value="GGDEF"/>
    <property type="match status" value="1"/>
</dbReference>
<proteinExistence type="predicted"/>
<evidence type="ECO:0000256" key="3">
    <source>
        <dbReference type="SAM" id="Coils"/>
    </source>
</evidence>
<feature type="domain" description="GGDEF" evidence="6">
    <location>
        <begin position="488"/>
        <end position="622"/>
    </location>
</feature>
<dbReference type="Gene3D" id="3.30.450.40">
    <property type="match status" value="1"/>
</dbReference>
<dbReference type="Gene3D" id="3.30.70.270">
    <property type="match status" value="1"/>
</dbReference>
<dbReference type="CDD" id="cd01949">
    <property type="entry name" value="GGDEF"/>
    <property type="match status" value="1"/>
</dbReference>
<dbReference type="GO" id="GO:0052621">
    <property type="term" value="F:diguanylate cyclase activity"/>
    <property type="evidence" value="ECO:0007669"/>
    <property type="project" value="TreeGrafter"/>
</dbReference>
<accession>A0A9E6XUA1</accession>
<dbReference type="SMART" id="SM00304">
    <property type="entry name" value="HAMP"/>
    <property type="match status" value="1"/>
</dbReference>
<dbReference type="InterPro" id="IPR003660">
    <property type="entry name" value="HAMP_dom"/>
</dbReference>
<reference evidence="7" key="1">
    <citation type="journal article" date="2022" name="Int. J. Syst. Evol. Microbiol.">
        <title>Pseudomonas aegrilactucae sp. nov. and Pseudomonas morbosilactucae sp. nov., pathogens causing bacterial rot of lettuce in Japan.</title>
        <authorList>
            <person name="Sawada H."/>
            <person name="Fujikawa T."/>
            <person name="Satou M."/>
        </authorList>
    </citation>
    <scope>NUCLEOTIDE SEQUENCE</scope>
    <source>
        <strain evidence="7">0166_1</strain>
    </source>
</reference>
<feature type="coiled-coil region" evidence="3">
    <location>
        <begin position="289"/>
        <end position="323"/>
    </location>
</feature>
<dbReference type="PANTHER" id="PTHR45138:SF9">
    <property type="entry name" value="DIGUANYLATE CYCLASE DGCM-RELATED"/>
    <property type="match status" value="1"/>
</dbReference>
<dbReference type="Pfam" id="PF00990">
    <property type="entry name" value="GGDEF"/>
    <property type="match status" value="1"/>
</dbReference>
<dbReference type="PROSITE" id="PS50885">
    <property type="entry name" value="HAMP"/>
    <property type="match status" value="1"/>
</dbReference>
<keyword evidence="2 4" id="KW-1133">Transmembrane helix</keyword>
<feature type="transmembrane region" description="Helical" evidence="4">
    <location>
        <begin position="6"/>
        <end position="27"/>
    </location>
</feature>
<evidence type="ECO:0000259" key="6">
    <source>
        <dbReference type="PROSITE" id="PS50887"/>
    </source>
</evidence>
<name>A0A9E6XUA1_9ACTN</name>
<dbReference type="AlphaFoldDB" id="A0A9E6XUA1"/>
<dbReference type="FunFam" id="3.30.70.270:FF:000001">
    <property type="entry name" value="Diguanylate cyclase domain protein"/>
    <property type="match status" value="1"/>
</dbReference>
<dbReference type="SUPFAM" id="SSF55073">
    <property type="entry name" value="Nucleotide cyclase"/>
    <property type="match status" value="1"/>
</dbReference>
<evidence type="ECO:0000256" key="4">
    <source>
        <dbReference type="SAM" id="Phobius"/>
    </source>
</evidence>
<dbReference type="Gene3D" id="6.10.340.10">
    <property type="match status" value="1"/>
</dbReference>
<evidence type="ECO:0000313" key="8">
    <source>
        <dbReference type="Proteomes" id="UP001162834"/>
    </source>
</evidence>
<evidence type="ECO:0000256" key="1">
    <source>
        <dbReference type="ARBA" id="ARBA00022692"/>
    </source>
</evidence>
<dbReference type="KEGG" id="sbae:DSM104329_00273"/>
<dbReference type="Pfam" id="PF00672">
    <property type="entry name" value="HAMP"/>
    <property type="match status" value="1"/>
</dbReference>
<keyword evidence="3" id="KW-0175">Coiled coil</keyword>
<protein>
    <recommendedName>
        <fullName evidence="9">Diguanylate cyclase</fullName>
    </recommendedName>
</protein>
<dbReference type="GO" id="GO:0016020">
    <property type="term" value="C:membrane"/>
    <property type="evidence" value="ECO:0007669"/>
    <property type="project" value="InterPro"/>
</dbReference>
<dbReference type="SUPFAM" id="SSF55781">
    <property type="entry name" value="GAF domain-like"/>
    <property type="match status" value="1"/>
</dbReference>
<dbReference type="SUPFAM" id="SSF158472">
    <property type="entry name" value="HAMP domain-like"/>
    <property type="match status" value="1"/>
</dbReference>
<dbReference type="EMBL" id="CP087164">
    <property type="protein sequence ID" value="UGS33907.1"/>
    <property type="molecule type" value="Genomic_DNA"/>
</dbReference>
<dbReference type="NCBIfam" id="TIGR00254">
    <property type="entry name" value="GGDEF"/>
    <property type="match status" value="1"/>
</dbReference>
<organism evidence="7 8">
    <name type="scientific">Capillimicrobium parvum</name>
    <dbReference type="NCBI Taxonomy" id="2884022"/>
    <lineage>
        <taxon>Bacteria</taxon>
        <taxon>Bacillati</taxon>
        <taxon>Actinomycetota</taxon>
        <taxon>Thermoleophilia</taxon>
        <taxon>Solirubrobacterales</taxon>
        <taxon>Capillimicrobiaceae</taxon>
        <taxon>Capillimicrobium</taxon>
    </lineage>
</organism>
<gene>
    <name evidence="7" type="ORF">DSM104329_00273</name>
</gene>
<dbReference type="InterPro" id="IPR029016">
    <property type="entry name" value="GAF-like_dom_sf"/>
</dbReference>
<dbReference type="GO" id="GO:0007165">
    <property type="term" value="P:signal transduction"/>
    <property type="evidence" value="ECO:0007669"/>
    <property type="project" value="InterPro"/>
</dbReference>
<evidence type="ECO:0000259" key="5">
    <source>
        <dbReference type="PROSITE" id="PS50885"/>
    </source>
</evidence>
<evidence type="ECO:0008006" key="9">
    <source>
        <dbReference type="Google" id="ProtNLM"/>
    </source>
</evidence>
<sequence>MSFRARLTLFFVLIVIVPMLSVAIVLFRLISDNETGKADASVAARQRAAINLYTDARRRADRAIRVVGTDEALAAALRSGDKAAAQARAETLLKTRPARRVVLTGGSITLDQGSKDAVAPSARDLVGQGAQRFGRLEVSVTLAGEYARQVRRIAGADVVVTERGRTLASTLPPQDDVSLPAPGHPHDVTVNGHDYRAVAFEAAGFLGQRIRVVLLNADASRRDAIARSRLLVGGILLGFLVLAMTFAVAVSRSLQSQIGSFLLAARRIASGDFSTEVTTSGHDEFAELGNEFNKMSHQLESRLEDLRQERARLQTSLRRIGQTFASNLDRDALLEIVLRTAVDGLDATGGRASARPEAERALQEVARTGRLDGHLDVIRAAEAQALLSSTGSEASEGEVHALAQPLLGTERGELVGLLSIARAQPFTDRDRELLAYLAGTAGISLQNVGLHEAVQRQAVTDELTGLYNHRRFQEAMVDEVERARRFGQPMSLVMLDIDNFKTINDNFGHQQGDRVLAEVARVLRDSSREIDAPARYGGEELAVVLPGTDIEGAYQLAERMRQGIARLEMATADNGPITVTASFGVASLPQSAGDPRTLLAAADAALYEAKRGGKNKTVRAPGRV</sequence>
<keyword evidence="8" id="KW-1185">Reference proteome</keyword>
<feature type="transmembrane region" description="Helical" evidence="4">
    <location>
        <begin position="230"/>
        <end position="250"/>
    </location>
</feature>
<dbReference type="InterPro" id="IPR029787">
    <property type="entry name" value="Nucleotide_cyclase"/>
</dbReference>
<dbReference type="RefSeq" id="WP_259313596.1">
    <property type="nucleotide sequence ID" value="NZ_CP087164.1"/>
</dbReference>
<evidence type="ECO:0000256" key="2">
    <source>
        <dbReference type="ARBA" id="ARBA00022989"/>
    </source>
</evidence>
<dbReference type="InterPro" id="IPR050469">
    <property type="entry name" value="Diguanylate_Cyclase"/>
</dbReference>
<dbReference type="InterPro" id="IPR043128">
    <property type="entry name" value="Rev_trsase/Diguanyl_cyclase"/>
</dbReference>
<evidence type="ECO:0000313" key="7">
    <source>
        <dbReference type="EMBL" id="UGS33907.1"/>
    </source>
</evidence>
<dbReference type="Proteomes" id="UP001162834">
    <property type="component" value="Chromosome"/>
</dbReference>